<evidence type="ECO:0000313" key="2">
    <source>
        <dbReference type="EMBL" id="KAD5318243.1"/>
    </source>
</evidence>
<dbReference type="Proteomes" id="UP000326396">
    <property type="component" value="Linkage Group LG17"/>
</dbReference>
<dbReference type="EMBL" id="SZYD01000009">
    <property type="protein sequence ID" value="KAD5318243.1"/>
    <property type="molecule type" value="Genomic_DNA"/>
</dbReference>
<evidence type="ECO:0000313" key="3">
    <source>
        <dbReference type="Proteomes" id="UP000326396"/>
    </source>
</evidence>
<reference evidence="2 3" key="1">
    <citation type="submission" date="2019-05" db="EMBL/GenBank/DDBJ databases">
        <title>Mikania micrantha, genome provides insights into the molecular mechanism of rapid growth.</title>
        <authorList>
            <person name="Liu B."/>
        </authorList>
    </citation>
    <scope>NUCLEOTIDE SEQUENCE [LARGE SCALE GENOMIC DNA]</scope>
    <source>
        <strain evidence="2">NLD-2019</strain>
        <tissue evidence="2">Leaf</tissue>
    </source>
</reference>
<comment type="caution">
    <text evidence="2">The sequence shown here is derived from an EMBL/GenBank/DDBJ whole genome shotgun (WGS) entry which is preliminary data.</text>
</comment>
<accession>A0A5N6NVS0</accession>
<keyword evidence="3" id="KW-1185">Reference proteome</keyword>
<feature type="region of interest" description="Disordered" evidence="1">
    <location>
        <begin position="40"/>
        <end position="136"/>
    </location>
</feature>
<feature type="compositionally biased region" description="Low complexity" evidence="1">
    <location>
        <begin position="86"/>
        <end position="96"/>
    </location>
</feature>
<organism evidence="2 3">
    <name type="scientific">Mikania micrantha</name>
    <name type="common">bitter vine</name>
    <dbReference type="NCBI Taxonomy" id="192012"/>
    <lineage>
        <taxon>Eukaryota</taxon>
        <taxon>Viridiplantae</taxon>
        <taxon>Streptophyta</taxon>
        <taxon>Embryophyta</taxon>
        <taxon>Tracheophyta</taxon>
        <taxon>Spermatophyta</taxon>
        <taxon>Magnoliopsida</taxon>
        <taxon>eudicotyledons</taxon>
        <taxon>Gunneridae</taxon>
        <taxon>Pentapetalae</taxon>
        <taxon>asterids</taxon>
        <taxon>campanulids</taxon>
        <taxon>Asterales</taxon>
        <taxon>Asteraceae</taxon>
        <taxon>Asteroideae</taxon>
        <taxon>Heliantheae alliance</taxon>
        <taxon>Eupatorieae</taxon>
        <taxon>Mikania</taxon>
    </lineage>
</organism>
<dbReference type="AlphaFoldDB" id="A0A5N6NVS0"/>
<name>A0A5N6NVS0_9ASTR</name>
<proteinExistence type="predicted"/>
<feature type="region of interest" description="Disordered" evidence="1">
    <location>
        <begin position="1"/>
        <end position="23"/>
    </location>
</feature>
<gene>
    <name evidence="2" type="ORF">E3N88_18189</name>
</gene>
<feature type="compositionally biased region" description="Low complexity" evidence="1">
    <location>
        <begin position="114"/>
        <end position="136"/>
    </location>
</feature>
<feature type="compositionally biased region" description="Polar residues" evidence="1">
    <location>
        <begin position="42"/>
        <end position="57"/>
    </location>
</feature>
<sequence>MVYDHLQPIPTPPPPAADADKTKIDAANVLWDQLDALEQSRMAAQQSGTALTTSALKQDSHTYPRPDLTPLESGRGRGRSRGRGRGCNSSTCGRGSPHTPHFSAPTGGYYRWIPNQTPPQSSWNSQPQQWLPPKNQ</sequence>
<protein>
    <submittedName>
        <fullName evidence="2">Uncharacterized protein</fullName>
    </submittedName>
</protein>
<evidence type="ECO:0000256" key="1">
    <source>
        <dbReference type="SAM" id="MobiDB-lite"/>
    </source>
</evidence>